<protein>
    <submittedName>
        <fullName evidence="1">Uncharacterized protein</fullName>
    </submittedName>
</protein>
<dbReference type="EMBL" id="JAODUO010000146">
    <property type="protein sequence ID" value="KAK2188040.1"/>
    <property type="molecule type" value="Genomic_DNA"/>
</dbReference>
<reference evidence="1" key="1">
    <citation type="journal article" date="2023" name="Mol. Biol. Evol.">
        <title>Third-Generation Sequencing Reveals the Adaptive Role of the Epigenome in Three Deep-Sea Polychaetes.</title>
        <authorList>
            <person name="Perez M."/>
            <person name="Aroh O."/>
            <person name="Sun Y."/>
            <person name="Lan Y."/>
            <person name="Juniper S.K."/>
            <person name="Young C.R."/>
            <person name="Angers B."/>
            <person name="Qian P.Y."/>
        </authorList>
    </citation>
    <scope>NUCLEOTIDE SEQUENCE</scope>
    <source>
        <strain evidence="1">R07B-5</strain>
    </source>
</reference>
<comment type="caution">
    <text evidence="1">The sequence shown here is derived from an EMBL/GenBank/DDBJ whole genome shotgun (WGS) entry which is preliminary data.</text>
</comment>
<dbReference type="Proteomes" id="UP001209878">
    <property type="component" value="Unassembled WGS sequence"/>
</dbReference>
<sequence length="99" mass="11896">MHAGEHCHSLNVRNDMQILCLHEVLCRNVTPINYCHIFITKNELWIIWLCIFDIEYTHHSSWHIILIYLEIYRFIYCKVDQLKYSVNAYVVQLITGNIT</sequence>
<evidence type="ECO:0000313" key="2">
    <source>
        <dbReference type="Proteomes" id="UP001209878"/>
    </source>
</evidence>
<keyword evidence="2" id="KW-1185">Reference proteome</keyword>
<dbReference type="AlphaFoldDB" id="A0AAD9P4X7"/>
<gene>
    <name evidence="1" type="ORF">NP493_146g03029</name>
</gene>
<evidence type="ECO:0000313" key="1">
    <source>
        <dbReference type="EMBL" id="KAK2188040.1"/>
    </source>
</evidence>
<name>A0AAD9P4X7_RIDPI</name>
<accession>A0AAD9P4X7</accession>
<proteinExistence type="predicted"/>
<organism evidence="1 2">
    <name type="scientific">Ridgeia piscesae</name>
    <name type="common">Tubeworm</name>
    <dbReference type="NCBI Taxonomy" id="27915"/>
    <lineage>
        <taxon>Eukaryota</taxon>
        <taxon>Metazoa</taxon>
        <taxon>Spiralia</taxon>
        <taxon>Lophotrochozoa</taxon>
        <taxon>Annelida</taxon>
        <taxon>Polychaeta</taxon>
        <taxon>Sedentaria</taxon>
        <taxon>Canalipalpata</taxon>
        <taxon>Sabellida</taxon>
        <taxon>Siboglinidae</taxon>
        <taxon>Ridgeia</taxon>
    </lineage>
</organism>